<protein>
    <submittedName>
        <fullName evidence="1">Uncharacterized protein</fullName>
    </submittedName>
</protein>
<dbReference type="Proteomes" id="UP000076407">
    <property type="component" value="Unassembled WGS sequence"/>
</dbReference>
<accession>A0A182XR31</accession>
<evidence type="ECO:0000313" key="1">
    <source>
        <dbReference type="EnsemblMetazoa" id="AQUA014316-PA"/>
    </source>
</evidence>
<dbReference type="AlphaFoldDB" id="A0A182XR31"/>
<keyword evidence="2" id="KW-1185">Reference proteome</keyword>
<proteinExistence type="predicted"/>
<sequence>MVCFFSSSCLFFLYSI</sequence>
<name>A0A182XR31_ANOQN</name>
<evidence type="ECO:0000313" key="2">
    <source>
        <dbReference type="Proteomes" id="UP000076407"/>
    </source>
</evidence>
<reference evidence="1" key="1">
    <citation type="submission" date="2020-05" db="UniProtKB">
        <authorList>
            <consortium name="EnsemblMetazoa"/>
        </authorList>
    </citation>
    <scope>IDENTIFICATION</scope>
    <source>
        <strain evidence="1">SANGQUA</strain>
    </source>
</reference>
<dbReference type="EnsemblMetazoa" id="AQUA014316-RA">
    <property type="protein sequence ID" value="AQUA014316-PA"/>
    <property type="gene ID" value="AQUA014316"/>
</dbReference>
<organism evidence="1 2">
    <name type="scientific">Anopheles quadriannulatus</name>
    <name type="common">Mosquito</name>
    <dbReference type="NCBI Taxonomy" id="34691"/>
    <lineage>
        <taxon>Eukaryota</taxon>
        <taxon>Metazoa</taxon>
        <taxon>Ecdysozoa</taxon>
        <taxon>Arthropoda</taxon>
        <taxon>Hexapoda</taxon>
        <taxon>Insecta</taxon>
        <taxon>Pterygota</taxon>
        <taxon>Neoptera</taxon>
        <taxon>Endopterygota</taxon>
        <taxon>Diptera</taxon>
        <taxon>Nematocera</taxon>
        <taxon>Culicoidea</taxon>
        <taxon>Culicidae</taxon>
        <taxon>Anophelinae</taxon>
        <taxon>Anopheles</taxon>
    </lineage>
</organism>
<dbReference type="VEuPathDB" id="VectorBase:AQUA014316"/>